<dbReference type="EMBL" id="JAPCWZ010000005">
    <property type="protein sequence ID" value="KAK8863170.1"/>
    <property type="molecule type" value="Genomic_DNA"/>
</dbReference>
<dbReference type="Proteomes" id="UP001390339">
    <property type="component" value="Unassembled WGS sequence"/>
</dbReference>
<reference evidence="2 3" key="1">
    <citation type="journal article" date="2024" name="IMA Fungus">
        <title>Apiospora arundinis, a panoply of carbohydrate-active enzymes and secondary metabolites.</title>
        <authorList>
            <person name="Sorensen T."/>
            <person name="Petersen C."/>
            <person name="Muurmann A.T."/>
            <person name="Christiansen J.V."/>
            <person name="Brundto M.L."/>
            <person name="Overgaard C.K."/>
            <person name="Boysen A.T."/>
            <person name="Wollenberg R.D."/>
            <person name="Larsen T.O."/>
            <person name="Sorensen J.L."/>
            <person name="Nielsen K.L."/>
            <person name="Sondergaard T.E."/>
        </authorList>
    </citation>
    <scope>NUCLEOTIDE SEQUENCE [LARGE SCALE GENOMIC DNA]</scope>
    <source>
        <strain evidence="2 3">AAU 773</strain>
    </source>
</reference>
<organism evidence="2 3">
    <name type="scientific">Apiospora arundinis</name>
    <dbReference type="NCBI Taxonomy" id="335852"/>
    <lineage>
        <taxon>Eukaryota</taxon>
        <taxon>Fungi</taxon>
        <taxon>Dikarya</taxon>
        <taxon>Ascomycota</taxon>
        <taxon>Pezizomycotina</taxon>
        <taxon>Sordariomycetes</taxon>
        <taxon>Xylariomycetidae</taxon>
        <taxon>Amphisphaeriales</taxon>
        <taxon>Apiosporaceae</taxon>
        <taxon>Apiospora</taxon>
    </lineage>
</organism>
<feature type="region of interest" description="Disordered" evidence="1">
    <location>
        <begin position="383"/>
        <end position="410"/>
    </location>
</feature>
<accession>A0ABR2IHV8</accession>
<evidence type="ECO:0000313" key="3">
    <source>
        <dbReference type="Proteomes" id="UP001390339"/>
    </source>
</evidence>
<evidence type="ECO:0000313" key="2">
    <source>
        <dbReference type="EMBL" id="KAK8863170.1"/>
    </source>
</evidence>
<sequence>MAAQQILITDKQVRTVELETPEAFVYFVQSTRHHWVAVKIHVSPLSLPQLPDEDVKLCKSWGQPCCNKAPKATDIIRRFYNAQCEPGKWLDGGYDCGSPDVESTLSCQARKSSLPAEYGECTNPDSEAQSCPDRVVDDRRDESTASFAAQKFKTGRAQFVQCKNHAGPEMIIPGRLTEGERSVEDAILAISEMKNKHRNWAKIEDWIWEHLLRCLRILHYNEQKNEDDNLLSAVGHRPQKSAYWINSLVEAVAKRIGPWGLLVNCAYSVVNFRWSAAGYFKADGHEITKEVCEGILSDDIHVPENIYLFNPATSLYCLLGRDYKSLCEELGLPSLASCDPNAGMGPLNLIPLERLSRPNVSPPLAWKSNERCWLIVRQEDSHTNMTSSSKKRKRNGHVASTTTRAPDSASLPADVSANYILPPILSHQTETIGPIRSGEALPVDVRTSLPEAYRSDVDGLALGDRWNIRHMALGESRSGNIHQSGGLQAGHDGEVNSASTSSMCYGGFDESFMPDYADFDWASLVNIDEALLNLAGHEKAFVQDSEGFNP</sequence>
<gene>
    <name evidence="2" type="ORF">PGQ11_009405</name>
</gene>
<keyword evidence="3" id="KW-1185">Reference proteome</keyword>
<protein>
    <submittedName>
        <fullName evidence="2">Uncharacterized protein</fullName>
    </submittedName>
</protein>
<comment type="caution">
    <text evidence="2">The sequence shown here is derived from an EMBL/GenBank/DDBJ whole genome shotgun (WGS) entry which is preliminary data.</text>
</comment>
<name>A0ABR2IHV8_9PEZI</name>
<feature type="region of interest" description="Disordered" evidence="1">
    <location>
        <begin position="477"/>
        <end position="496"/>
    </location>
</feature>
<evidence type="ECO:0000256" key="1">
    <source>
        <dbReference type="SAM" id="MobiDB-lite"/>
    </source>
</evidence>
<proteinExistence type="predicted"/>
<feature type="compositionally biased region" description="Polar residues" evidence="1">
    <location>
        <begin position="477"/>
        <end position="486"/>
    </location>
</feature>